<comment type="caution">
    <text evidence="1">The sequence shown here is derived from an EMBL/GenBank/DDBJ whole genome shotgun (WGS) entry which is preliminary data.</text>
</comment>
<dbReference type="EMBL" id="BJXA01000023">
    <property type="protein sequence ID" value="GEM39270.1"/>
    <property type="molecule type" value="Genomic_DNA"/>
</dbReference>
<protein>
    <submittedName>
        <fullName evidence="1">Uncharacterized protein</fullName>
    </submittedName>
</protein>
<keyword evidence="2" id="KW-1185">Reference proteome</keyword>
<gene>
    <name evidence="1" type="ORF">NN4_37890</name>
</gene>
<accession>A0A511MF32</accession>
<evidence type="ECO:0000313" key="2">
    <source>
        <dbReference type="Proteomes" id="UP000321424"/>
    </source>
</evidence>
<evidence type="ECO:0000313" key="1">
    <source>
        <dbReference type="EMBL" id="GEM39270.1"/>
    </source>
</evidence>
<reference evidence="1 2" key="1">
    <citation type="submission" date="2019-07" db="EMBL/GenBank/DDBJ databases">
        <title>Whole genome shotgun sequence of Nocardia ninae NBRC 108245.</title>
        <authorList>
            <person name="Hosoyama A."/>
            <person name="Uohara A."/>
            <person name="Ohji S."/>
            <person name="Ichikawa N."/>
        </authorList>
    </citation>
    <scope>NUCLEOTIDE SEQUENCE [LARGE SCALE GENOMIC DNA]</scope>
    <source>
        <strain evidence="1 2">NBRC 108245</strain>
    </source>
</reference>
<proteinExistence type="predicted"/>
<organism evidence="1 2">
    <name type="scientific">Nocardia ninae NBRC 108245</name>
    <dbReference type="NCBI Taxonomy" id="1210091"/>
    <lineage>
        <taxon>Bacteria</taxon>
        <taxon>Bacillati</taxon>
        <taxon>Actinomycetota</taxon>
        <taxon>Actinomycetes</taxon>
        <taxon>Mycobacteriales</taxon>
        <taxon>Nocardiaceae</taxon>
        <taxon>Nocardia</taxon>
    </lineage>
</organism>
<sequence>MRTDRDIVVKVIAQRKHPTGVKAGKSPSPSSTRRAQCIFASRRVGLSGSGDSGHVPDFSAAS</sequence>
<dbReference type="Proteomes" id="UP000321424">
    <property type="component" value="Unassembled WGS sequence"/>
</dbReference>
<dbReference type="AlphaFoldDB" id="A0A511MF32"/>
<name>A0A511MF32_9NOCA</name>